<accession>A0AAV2G7T2</accession>
<evidence type="ECO:0000313" key="1">
    <source>
        <dbReference type="EMBL" id="CAL1405818.1"/>
    </source>
</evidence>
<sequence>MVGRPPLGVGKGGVELPDELLVGRLGEAEKAPPTIGANIGLHLWPGMKRLEHPKVEIQVLGDMAGTDGPQQVALCDAQLVEVGLHGPAKKKDVQMEHKRTGSMLAEKHTGSPHIERYGLGYR</sequence>
<dbReference type="EMBL" id="OZ034821">
    <property type="protein sequence ID" value="CAL1405818.1"/>
    <property type="molecule type" value="Genomic_DNA"/>
</dbReference>
<protein>
    <submittedName>
        <fullName evidence="1">Uncharacterized protein</fullName>
    </submittedName>
</protein>
<name>A0AAV2G7T2_9ROSI</name>
<organism evidence="1 2">
    <name type="scientific">Linum trigynum</name>
    <dbReference type="NCBI Taxonomy" id="586398"/>
    <lineage>
        <taxon>Eukaryota</taxon>
        <taxon>Viridiplantae</taxon>
        <taxon>Streptophyta</taxon>
        <taxon>Embryophyta</taxon>
        <taxon>Tracheophyta</taxon>
        <taxon>Spermatophyta</taxon>
        <taxon>Magnoliopsida</taxon>
        <taxon>eudicotyledons</taxon>
        <taxon>Gunneridae</taxon>
        <taxon>Pentapetalae</taxon>
        <taxon>rosids</taxon>
        <taxon>fabids</taxon>
        <taxon>Malpighiales</taxon>
        <taxon>Linaceae</taxon>
        <taxon>Linum</taxon>
    </lineage>
</organism>
<gene>
    <name evidence="1" type="ORF">LTRI10_LOCUS45584</name>
</gene>
<proteinExistence type="predicted"/>
<dbReference type="AlphaFoldDB" id="A0AAV2G7T2"/>
<evidence type="ECO:0000313" key="2">
    <source>
        <dbReference type="Proteomes" id="UP001497516"/>
    </source>
</evidence>
<dbReference type="Proteomes" id="UP001497516">
    <property type="component" value="Chromosome 8"/>
</dbReference>
<reference evidence="1 2" key="1">
    <citation type="submission" date="2024-04" db="EMBL/GenBank/DDBJ databases">
        <authorList>
            <person name="Fracassetti M."/>
        </authorList>
    </citation>
    <scope>NUCLEOTIDE SEQUENCE [LARGE SCALE GENOMIC DNA]</scope>
</reference>
<keyword evidence="2" id="KW-1185">Reference proteome</keyword>